<proteinExistence type="predicted"/>
<name>A0A914IAI4_GLORO</name>
<reference evidence="3" key="1">
    <citation type="submission" date="2022-11" db="UniProtKB">
        <authorList>
            <consortium name="WormBaseParasite"/>
        </authorList>
    </citation>
    <scope>IDENTIFICATION</scope>
</reference>
<evidence type="ECO:0000313" key="2">
    <source>
        <dbReference type="Proteomes" id="UP000887572"/>
    </source>
</evidence>
<evidence type="ECO:0000256" key="1">
    <source>
        <dbReference type="SAM" id="MobiDB-lite"/>
    </source>
</evidence>
<protein>
    <submittedName>
        <fullName evidence="3">Uncharacterized protein</fullName>
    </submittedName>
</protein>
<dbReference type="WBParaSite" id="Gr19_v10_g880.t1">
    <property type="protein sequence ID" value="Gr19_v10_g880.t1"/>
    <property type="gene ID" value="Gr19_v10_g880"/>
</dbReference>
<dbReference type="Proteomes" id="UP000887572">
    <property type="component" value="Unplaced"/>
</dbReference>
<dbReference type="AlphaFoldDB" id="A0A914IAI4"/>
<evidence type="ECO:0000313" key="3">
    <source>
        <dbReference type="WBParaSite" id="Gr19_v10_g880.t1"/>
    </source>
</evidence>
<organism evidence="2 3">
    <name type="scientific">Globodera rostochiensis</name>
    <name type="common">Golden nematode worm</name>
    <name type="synonym">Heterodera rostochiensis</name>
    <dbReference type="NCBI Taxonomy" id="31243"/>
    <lineage>
        <taxon>Eukaryota</taxon>
        <taxon>Metazoa</taxon>
        <taxon>Ecdysozoa</taxon>
        <taxon>Nematoda</taxon>
        <taxon>Chromadorea</taxon>
        <taxon>Rhabditida</taxon>
        <taxon>Tylenchina</taxon>
        <taxon>Tylenchomorpha</taxon>
        <taxon>Tylenchoidea</taxon>
        <taxon>Heteroderidae</taxon>
        <taxon>Heteroderinae</taxon>
        <taxon>Globodera</taxon>
    </lineage>
</organism>
<keyword evidence="2" id="KW-1185">Reference proteome</keyword>
<sequence>MPNSAQRRFFSPDSSDDSEDDEQQIQLFPIVPGQDNKFVKSCHGFSSLSILPDLEESLDNSQQNYSGEENKLQWWSMDDGSSSFTLNWGYCGRSRRMFAGTTVLINVSYEKVEDIFRNMREKTI</sequence>
<accession>A0A914IAI4</accession>
<feature type="region of interest" description="Disordered" evidence="1">
    <location>
        <begin position="1"/>
        <end position="22"/>
    </location>
</feature>